<evidence type="ECO:0000256" key="1">
    <source>
        <dbReference type="SAM" id="Phobius"/>
    </source>
</evidence>
<keyword evidence="1" id="KW-1133">Transmembrane helix</keyword>
<evidence type="ECO:0000313" key="3">
    <source>
        <dbReference type="Proteomes" id="UP000683925"/>
    </source>
</evidence>
<feature type="transmembrane region" description="Helical" evidence="1">
    <location>
        <begin position="13"/>
        <end position="37"/>
    </location>
</feature>
<evidence type="ECO:0000313" key="2">
    <source>
        <dbReference type="EMBL" id="CAD8169084.1"/>
    </source>
</evidence>
<sequence>MTQDDYTNHVEEVLIRIILITNTLSAVGATLMILTYFKTANICIPNSTLSQCL</sequence>
<keyword evidence="3" id="KW-1185">Reference proteome</keyword>
<gene>
    <name evidence="2" type="ORF">POCTA_138.1.T0530028</name>
</gene>
<keyword evidence="1" id="KW-0812">Transmembrane</keyword>
<dbReference type="OrthoDB" id="317639at2759"/>
<comment type="caution">
    <text evidence="2">The sequence shown here is derived from an EMBL/GenBank/DDBJ whole genome shotgun (WGS) entry which is preliminary data.</text>
</comment>
<proteinExistence type="predicted"/>
<protein>
    <submittedName>
        <fullName evidence="2">Uncharacterized protein</fullName>
    </submittedName>
</protein>
<reference evidence="2" key="1">
    <citation type="submission" date="2021-01" db="EMBL/GenBank/DDBJ databases">
        <authorList>
            <consortium name="Genoscope - CEA"/>
            <person name="William W."/>
        </authorList>
    </citation>
    <scope>NUCLEOTIDE SEQUENCE</scope>
</reference>
<dbReference type="AlphaFoldDB" id="A0A8S1UXB0"/>
<dbReference type="EMBL" id="CAJJDP010000053">
    <property type="protein sequence ID" value="CAD8169084.1"/>
    <property type="molecule type" value="Genomic_DNA"/>
</dbReference>
<dbReference type="OMA" id="KTANICI"/>
<accession>A0A8S1UXB0</accession>
<keyword evidence="1" id="KW-0472">Membrane</keyword>
<dbReference type="Proteomes" id="UP000683925">
    <property type="component" value="Unassembled WGS sequence"/>
</dbReference>
<organism evidence="2 3">
    <name type="scientific">Paramecium octaurelia</name>
    <dbReference type="NCBI Taxonomy" id="43137"/>
    <lineage>
        <taxon>Eukaryota</taxon>
        <taxon>Sar</taxon>
        <taxon>Alveolata</taxon>
        <taxon>Ciliophora</taxon>
        <taxon>Intramacronucleata</taxon>
        <taxon>Oligohymenophorea</taxon>
        <taxon>Peniculida</taxon>
        <taxon>Parameciidae</taxon>
        <taxon>Paramecium</taxon>
    </lineage>
</organism>
<name>A0A8S1UXB0_PAROT</name>